<dbReference type="EMBL" id="JBHTLH010000016">
    <property type="protein sequence ID" value="MFD1124873.1"/>
    <property type="molecule type" value="Genomic_DNA"/>
</dbReference>
<organism evidence="1 2">
    <name type="scientific">Lentilactobacillus raoultii</name>
    <dbReference type="NCBI Taxonomy" id="1987503"/>
    <lineage>
        <taxon>Bacteria</taxon>
        <taxon>Bacillati</taxon>
        <taxon>Bacillota</taxon>
        <taxon>Bacilli</taxon>
        <taxon>Lactobacillales</taxon>
        <taxon>Lactobacillaceae</taxon>
        <taxon>Lentilactobacillus</taxon>
    </lineage>
</organism>
<comment type="caution">
    <text evidence="1">The sequence shown here is derived from an EMBL/GenBank/DDBJ whole genome shotgun (WGS) entry which is preliminary data.</text>
</comment>
<accession>A0ABW3PKK7</accession>
<protein>
    <submittedName>
        <fullName evidence="1">Transposase</fullName>
    </submittedName>
</protein>
<dbReference type="Proteomes" id="UP001597156">
    <property type="component" value="Unassembled WGS sequence"/>
</dbReference>
<name>A0ABW3PKK7_9LACO</name>
<gene>
    <name evidence="1" type="ORF">ACFQ22_05765</name>
</gene>
<keyword evidence="2" id="KW-1185">Reference proteome</keyword>
<proteinExistence type="predicted"/>
<feature type="non-terminal residue" evidence="1">
    <location>
        <position position="1"/>
    </location>
</feature>
<evidence type="ECO:0000313" key="2">
    <source>
        <dbReference type="Proteomes" id="UP001597156"/>
    </source>
</evidence>
<reference evidence="2" key="1">
    <citation type="journal article" date="2019" name="Int. J. Syst. Evol. Microbiol.">
        <title>The Global Catalogue of Microorganisms (GCM) 10K type strain sequencing project: providing services to taxonomists for standard genome sequencing and annotation.</title>
        <authorList>
            <consortium name="The Broad Institute Genomics Platform"/>
            <consortium name="The Broad Institute Genome Sequencing Center for Infectious Disease"/>
            <person name="Wu L."/>
            <person name="Ma J."/>
        </authorList>
    </citation>
    <scope>NUCLEOTIDE SEQUENCE [LARGE SCALE GENOMIC DNA]</scope>
    <source>
        <strain evidence="2">CCUG 71848</strain>
    </source>
</reference>
<evidence type="ECO:0000313" key="1">
    <source>
        <dbReference type="EMBL" id="MFD1124873.1"/>
    </source>
</evidence>
<sequence length="94" mass="10619">NETEVAREHRPAKQTIERLNRSFKANYRPMGGFNSTSGSVNYVTLYSACHNFLMPHQSLNHQVPVALPAVQAVNKMPDKWLQLIQVAETQLPTT</sequence>